<feature type="domain" description="SMP-30/Gluconolactonase/LRE-like region" evidence="4">
    <location>
        <begin position="16"/>
        <end position="258"/>
    </location>
</feature>
<evidence type="ECO:0000256" key="2">
    <source>
        <dbReference type="PIRSR" id="PIRSR605511-1"/>
    </source>
</evidence>
<keyword evidence="6" id="KW-1185">Reference proteome</keyword>
<dbReference type="PANTHER" id="PTHR10907:SF47">
    <property type="entry name" value="REGUCALCIN"/>
    <property type="match status" value="1"/>
</dbReference>
<evidence type="ECO:0000259" key="4">
    <source>
        <dbReference type="Pfam" id="PF08450"/>
    </source>
</evidence>
<keyword evidence="5" id="KW-0378">Hydrolase</keyword>
<feature type="binding site" evidence="3">
    <location>
        <position position="18"/>
    </location>
    <ligand>
        <name>a divalent metal cation</name>
        <dbReference type="ChEBI" id="CHEBI:60240"/>
    </ligand>
</feature>
<dbReference type="InterPro" id="IPR011042">
    <property type="entry name" value="6-blade_b-propeller_TolB-like"/>
</dbReference>
<dbReference type="SUPFAM" id="SSF63829">
    <property type="entry name" value="Calcium-dependent phosphotriesterase"/>
    <property type="match status" value="1"/>
</dbReference>
<dbReference type="Gene3D" id="2.120.10.30">
    <property type="entry name" value="TolB, C-terminal domain"/>
    <property type="match status" value="1"/>
</dbReference>
<accession>A0AA86GQY1</accession>
<comment type="cofactor">
    <cofactor evidence="3">
        <name>Zn(2+)</name>
        <dbReference type="ChEBI" id="CHEBI:29105"/>
    </cofactor>
    <text evidence="3">Binds 1 divalent metal cation per subunit.</text>
</comment>
<dbReference type="AlphaFoldDB" id="A0AA86GQY1"/>
<reference evidence="5 6" key="1">
    <citation type="journal article" date="2016" name="BMC Genomics">
        <title>Genomic analysis of the nitrate-respiring Sphingopyxis granuli (formerly Sphingomonas macrogoltabida) strain TFA.</title>
        <authorList>
            <person name="Garcia-Romero I."/>
            <person name="Perez-Pulido A.J."/>
            <person name="Gonzalez-Flores Y.E."/>
            <person name="Reyes-Ramirez F."/>
            <person name="Santero E."/>
            <person name="Floriano B."/>
        </authorList>
    </citation>
    <scope>NUCLEOTIDE SEQUENCE [LARGE SCALE GENOMIC DNA]</scope>
    <source>
        <strain evidence="5 6">TFA</strain>
    </source>
</reference>
<evidence type="ECO:0000313" key="6">
    <source>
        <dbReference type="Proteomes" id="UP000058599"/>
    </source>
</evidence>
<comment type="similarity">
    <text evidence="1">Belongs to the SMP-30/CGR1 family.</text>
</comment>
<feature type="binding site" evidence="3">
    <location>
        <position position="200"/>
    </location>
    <ligand>
        <name>a divalent metal cation</name>
        <dbReference type="ChEBI" id="CHEBI:60240"/>
    </ligand>
</feature>
<proteinExistence type="inferred from homology"/>
<dbReference type="GO" id="GO:0019853">
    <property type="term" value="P:L-ascorbic acid biosynthetic process"/>
    <property type="evidence" value="ECO:0007669"/>
    <property type="project" value="TreeGrafter"/>
</dbReference>
<keyword evidence="3" id="KW-0479">Metal-binding</keyword>
<dbReference type="Pfam" id="PF08450">
    <property type="entry name" value="SGL"/>
    <property type="match status" value="1"/>
</dbReference>
<dbReference type="GO" id="GO:0005509">
    <property type="term" value="F:calcium ion binding"/>
    <property type="evidence" value="ECO:0007669"/>
    <property type="project" value="TreeGrafter"/>
</dbReference>
<feature type="binding site" evidence="3">
    <location>
        <position position="150"/>
    </location>
    <ligand>
        <name>a divalent metal cation</name>
        <dbReference type="ChEBI" id="CHEBI:60240"/>
    </ligand>
</feature>
<gene>
    <name evidence="5" type="primary">yvrE</name>
    <name evidence="5" type="ORF">SGRAN_3697</name>
</gene>
<feature type="binding site" evidence="3">
    <location>
        <position position="104"/>
    </location>
    <ligand>
        <name>substrate</name>
    </ligand>
</feature>
<name>A0AA86GQY1_9SPHN</name>
<dbReference type="PANTHER" id="PTHR10907">
    <property type="entry name" value="REGUCALCIN"/>
    <property type="match status" value="1"/>
</dbReference>
<feature type="binding site" evidence="3">
    <location>
        <position position="122"/>
    </location>
    <ligand>
        <name>substrate</name>
    </ligand>
</feature>
<dbReference type="InterPro" id="IPR013658">
    <property type="entry name" value="SGL"/>
</dbReference>
<keyword evidence="3" id="KW-0862">Zinc</keyword>
<dbReference type="InterPro" id="IPR005511">
    <property type="entry name" value="SMP-30"/>
</dbReference>
<protein>
    <submittedName>
        <fullName evidence="5">Gluconolactonase</fullName>
        <ecNumber evidence="5">3.1.1.17</ecNumber>
    </submittedName>
</protein>
<evidence type="ECO:0000313" key="5">
    <source>
        <dbReference type="EMBL" id="AMG76036.1"/>
    </source>
</evidence>
<dbReference type="EMBL" id="CP012199">
    <property type="protein sequence ID" value="AMG76036.1"/>
    <property type="molecule type" value="Genomic_DNA"/>
</dbReference>
<dbReference type="KEGG" id="sgi:SGRAN_3697"/>
<feature type="binding site" evidence="3">
    <location>
        <position position="102"/>
    </location>
    <ligand>
        <name>substrate</name>
    </ligand>
</feature>
<dbReference type="PRINTS" id="PR01790">
    <property type="entry name" value="SMP30FAMILY"/>
</dbReference>
<feature type="active site" description="Proton donor/acceptor" evidence="2">
    <location>
        <position position="200"/>
    </location>
</feature>
<evidence type="ECO:0000256" key="3">
    <source>
        <dbReference type="PIRSR" id="PIRSR605511-2"/>
    </source>
</evidence>
<dbReference type="EC" id="3.1.1.17" evidence="5"/>
<evidence type="ECO:0000256" key="1">
    <source>
        <dbReference type="ARBA" id="ARBA00008853"/>
    </source>
</evidence>
<sequence>MPLLMVELLLDAHALLGESPRWHAGESRLYWVDIDAHRIHRTDPTTRRTETMQLDGPVGCIAPRAGGGLVAGLKGGCALIDVWGRAPRPFGQQVLADIPEQRFNDGCVDAAGRLWVGSVTRDKTNPAASLYRLDPDGSLTKMLGGLLTSNGAAFSPDGRTFYHADTPTHALRAYAVDPATGMLGEGRLFHQFETGTGRPDGGTVDAEGCYWSALWDGWRVVRLSPAGELLQTVELPVQRPSMIALGGADMRTAFVTSAGKALSDEERREQPHSGGLFAFRVDVPGLIQPGFAG</sequence>
<organism evidence="5 6">
    <name type="scientific">Sphingopyxis granuli</name>
    <dbReference type="NCBI Taxonomy" id="267128"/>
    <lineage>
        <taxon>Bacteria</taxon>
        <taxon>Pseudomonadati</taxon>
        <taxon>Pseudomonadota</taxon>
        <taxon>Alphaproteobacteria</taxon>
        <taxon>Sphingomonadales</taxon>
        <taxon>Sphingomonadaceae</taxon>
        <taxon>Sphingopyxis</taxon>
    </lineage>
</organism>
<dbReference type="Proteomes" id="UP000058599">
    <property type="component" value="Chromosome"/>
</dbReference>
<dbReference type="GO" id="GO:0004341">
    <property type="term" value="F:gluconolactonase activity"/>
    <property type="evidence" value="ECO:0007669"/>
    <property type="project" value="UniProtKB-EC"/>
</dbReference>